<reference evidence="2 3" key="1">
    <citation type="journal article" date="2016" name="Nat. Commun.">
        <title>Thousands of microbial genomes shed light on interconnected biogeochemical processes in an aquifer system.</title>
        <authorList>
            <person name="Anantharaman K."/>
            <person name="Brown C.T."/>
            <person name="Hug L.A."/>
            <person name="Sharon I."/>
            <person name="Castelle C.J."/>
            <person name="Probst A.J."/>
            <person name="Thomas B.C."/>
            <person name="Singh A."/>
            <person name="Wilkins M.J."/>
            <person name="Karaoz U."/>
            <person name="Brodie E.L."/>
            <person name="Williams K.H."/>
            <person name="Hubbard S.S."/>
            <person name="Banfield J.F."/>
        </authorList>
    </citation>
    <scope>NUCLEOTIDE SEQUENCE [LARGE SCALE GENOMIC DNA]</scope>
</reference>
<evidence type="ECO:0000313" key="3">
    <source>
        <dbReference type="Proteomes" id="UP000177053"/>
    </source>
</evidence>
<keyword evidence="1" id="KW-0812">Transmembrane</keyword>
<evidence type="ECO:0000313" key="2">
    <source>
        <dbReference type="EMBL" id="OGM10798.1"/>
    </source>
</evidence>
<keyword evidence="1" id="KW-1133">Transmembrane helix</keyword>
<sequence>MYHLAQVQTNLEGTINAIGELGNPGTEAPGLFVSIISGTIGLLTIIAGIYFAFILITGAISWIGAGGDSQKLENARKKITNGAIGIAIVVAAIFAVEIVGQLLGFDYILDPAAIISTLTPGGEGVGGTPVSIPGGSPDFDVSCNDQCIARVGRPCTSRCFTNGNNALACHGNFLNAYSINCGAVIGVECTNLLPSEDPPVSAECCCQN</sequence>
<organism evidence="2 3">
    <name type="scientific">Candidatus Woesebacteria bacterium RBG_16_34_12</name>
    <dbReference type="NCBI Taxonomy" id="1802480"/>
    <lineage>
        <taxon>Bacteria</taxon>
        <taxon>Candidatus Woeseibacteriota</taxon>
    </lineage>
</organism>
<keyword evidence="1" id="KW-0472">Membrane</keyword>
<name>A0A1F7X8U5_9BACT</name>
<protein>
    <submittedName>
        <fullName evidence="2">Uncharacterized protein</fullName>
    </submittedName>
</protein>
<dbReference type="AlphaFoldDB" id="A0A1F7X8U5"/>
<feature type="transmembrane region" description="Helical" evidence="1">
    <location>
        <begin position="84"/>
        <end position="109"/>
    </location>
</feature>
<gene>
    <name evidence="2" type="ORF">A2Z22_02840</name>
</gene>
<evidence type="ECO:0000256" key="1">
    <source>
        <dbReference type="SAM" id="Phobius"/>
    </source>
</evidence>
<feature type="transmembrane region" description="Helical" evidence="1">
    <location>
        <begin position="31"/>
        <end position="63"/>
    </location>
</feature>
<dbReference type="Proteomes" id="UP000177053">
    <property type="component" value="Unassembled WGS sequence"/>
</dbReference>
<dbReference type="EMBL" id="MGFS01000028">
    <property type="protein sequence ID" value="OGM10798.1"/>
    <property type="molecule type" value="Genomic_DNA"/>
</dbReference>
<accession>A0A1F7X8U5</accession>
<proteinExistence type="predicted"/>
<comment type="caution">
    <text evidence="2">The sequence shown here is derived from an EMBL/GenBank/DDBJ whole genome shotgun (WGS) entry which is preliminary data.</text>
</comment>